<feature type="non-terminal residue" evidence="1">
    <location>
        <position position="1"/>
    </location>
</feature>
<evidence type="ECO:0000313" key="1">
    <source>
        <dbReference type="EMBL" id="GAI35711.1"/>
    </source>
</evidence>
<accession>X1NZT1</accession>
<organism evidence="1">
    <name type="scientific">marine sediment metagenome</name>
    <dbReference type="NCBI Taxonomy" id="412755"/>
    <lineage>
        <taxon>unclassified sequences</taxon>
        <taxon>metagenomes</taxon>
        <taxon>ecological metagenomes</taxon>
    </lineage>
</organism>
<sequence length="59" mass="6709">ILGFISIIDSINVFSSFGEISTNTRRPDLMANLFKELAGDARILFDLEIFEILKILTFE</sequence>
<reference evidence="1" key="1">
    <citation type="journal article" date="2014" name="Front. Microbiol.">
        <title>High frequency of phylogenetically diverse reductive dehalogenase-homologous genes in deep subseafloor sedimentary metagenomes.</title>
        <authorList>
            <person name="Kawai M."/>
            <person name="Futagami T."/>
            <person name="Toyoda A."/>
            <person name="Takaki Y."/>
            <person name="Nishi S."/>
            <person name="Hori S."/>
            <person name="Arai W."/>
            <person name="Tsubouchi T."/>
            <person name="Morono Y."/>
            <person name="Uchiyama I."/>
            <person name="Ito T."/>
            <person name="Fujiyama A."/>
            <person name="Inagaki F."/>
            <person name="Takami H."/>
        </authorList>
    </citation>
    <scope>NUCLEOTIDE SEQUENCE</scope>
    <source>
        <strain evidence="1">Expedition CK06-06</strain>
    </source>
</reference>
<dbReference type="AlphaFoldDB" id="X1NZT1"/>
<name>X1NZT1_9ZZZZ</name>
<proteinExistence type="predicted"/>
<protein>
    <submittedName>
        <fullName evidence="1">Uncharacterized protein</fullName>
    </submittedName>
</protein>
<dbReference type="EMBL" id="BARV01025979">
    <property type="protein sequence ID" value="GAI35711.1"/>
    <property type="molecule type" value="Genomic_DNA"/>
</dbReference>
<gene>
    <name evidence="1" type="ORF">S06H3_42060</name>
</gene>
<comment type="caution">
    <text evidence="1">The sequence shown here is derived from an EMBL/GenBank/DDBJ whole genome shotgun (WGS) entry which is preliminary data.</text>
</comment>